<evidence type="ECO:0000256" key="2">
    <source>
        <dbReference type="SAM" id="SignalP"/>
    </source>
</evidence>
<feature type="compositionally biased region" description="Acidic residues" evidence="1">
    <location>
        <begin position="106"/>
        <end position="117"/>
    </location>
</feature>
<feature type="region of interest" description="Disordered" evidence="1">
    <location>
        <begin position="106"/>
        <end position="158"/>
    </location>
</feature>
<reference evidence="3" key="2">
    <citation type="journal article" date="2022" name="Microbiol. Resour. Announc.">
        <title>Metagenome Sequencing to Explore Phylogenomics of Terrestrial Cyanobacteria.</title>
        <authorList>
            <person name="Ward R.D."/>
            <person name="Stajich J.E."/>
            <person name="Johansen J.R."/>
            <person name="Huntemann M."/>
            <person name="Clum A."/>
            <person name="Foster B."/>
            <person name="Foster B."/>
            <person name="Roux S."/>
            <person name="Palaniappan K."/>
            <person name="Varghese N."/>
            <person name="Mukherjee S."/>
            <person name="Reddy T.B.K."/>
            <person name="Daum C."/>
            <person name="Copeland A."/>
            <person name="Chen I.A."/>
            <person name="Ivanova N.N."/>
            <person name="Kyrpides N.C."/>
            <person name="Shapiro N."/>
            <person name="Eloe-Fadrosh E.A."/>
            <person name="Pietrasiak N."/>
        </authorList>
    </citation>
    <scope>NUCLEOTIDE SEQUENCE</scope>
    <source>
        <strain evidence="3">GSE-TBD4-15B</strain>
    </source>
</reference>
<name>A0A951P895_9CYAN</name>
<keyword evidence="2" id="KW-0732">Signal</keyword>
<accession>A0A951P895</accession>
<sequence>MRLISKTSPLLVVSLSLISGMYDPAFADSLRSAWGRHSANQDTPSVINRSIPLQAQSLPFPPFRDEHRNFEEDVQDCYAENSRRDRKECFKDLRRDQADSREEIEADLQDCFDEDDRDDRQDCLEDLQDDERNSWNRSRPGWSPISPPRPTSRNRDFW</sequence>
<evidence type="ECO:0000313" key="3">
    <source>
        <dbReference type="EMBL" id="MBW4464472.1"/>
    </source>
</evidence>
<organism evidence="3 4">
    <name type="scientific">Pegethrix bostrychoides GSE-TBD4-15B</name>
    <dbReference type="NCBI Taxonomy" id="2839662"/>
    <lineage>
        <taxon>Bacteria</taxon>
        <taxon>Bacillati</taxon>
        <taxon>Cyanobacteriota</taxon>
        <taxon>Cyanophyceae</taxon>
        <taxon>Oculatellales</taxon>
        <taxon>Oculatellaceae</taxon>
        <taxon>Pegethrix</taxon>
    </lineage>
</organism>
<reference evidence="3" key="1">
    <citation type="submission" date="2021-05" db="EMBL/GenBank/DDBJ databases">
        <authorList>
            <person name="Pietrasiak N."/>
            <person name="Ward R."/>
            <person name="Stajich J.E."/>
            <person name="Kurbessoian T."/>
        </authorList>
    </citation>
    <scope>NUCLEOTIDE SEQUENCE</scope>
    <source>
        <strain evidence="3">GSE-TBD4-15B</strain>
    </source>
</reference>
<protein>
    <submittedName>
        <fullName evidence="3">Uncharacterized protein</fullName>
    </submittedName>
</protein>
<gene>
    <name evidence="3" type="ORF">KME07_03405</name>
</gene>
<proteinExistence type="predicted"/>
<feature type="signal peptide" evidence="2">
    <location>
        <begin position="1"/>
        <end position="27"/>
    </location>
</feature>
<dbReference type="Proteomes" id="UP000707356">
    <property type="component" value="Unassembled WGS sequence"/>
</dbReference>
<dbReference type="AlphaFoldDB" id="A0A951P895"/>
<comment type="caution">
    <text evidence="3">The sequence shown here is derived from an EMBL/GenBank/DDBJ whole genome shotgun (WGS) entry which is preliminary data.</text>
</comment>
<dbReference type="EMBL" id="JAHHHV010000013">
    <property type="protein sequence ID" value="MBW4464472.1"/>
    <property type="molecule type" value="Genomic_DNA"/>
</dbReference>
<evidence type="ECO:0000256" key="1">
    <source>
        <dbReference type="SAM" id="MobiDB-lite"/>
    </source>
</evidence>
<feature type="chain" id="PRO_5037233092" evidence="2">
    <location>
        <begin position="28"/>
        <end position="158"/>
    </location>
</feature>
<evidence type="ECO:0000313" key="4">
    <source>
        <dbReference type="Proteomes" id="UP000707356"/>
    </source>
</evidence>